<feature type="compositionally biased region" description="Basic residues" evidence="21">
    <location>
        <begin position="9"/>
        <end position="18"/>
    </location>
</feature>
<feature type="compositionally biased region" description="Low complexity" evidence="21">
    <location>
        <begin position="1206"/>
        <end position="1219"/>
    </location>
</feature>
<keyword evidence="14" id="KW-0472">Membrane</keyword>
<evidence type="ECO:0000256" key="20">
    <source>
        <dbReference type="PROSITE-ProRule" id="PRU00322"/>
    </source>
</evidence>
<dbReference type="PROSITE" id="PS01358">
    <property type="entry name" value="ZF_RANBP2_1"/>
    <property type="match status" value="3"/>
</dbReference>
<dbReference type="GO" id="GO:0008139">
    <property type="term" value="F:nuclear localization sequence binding"/>
    <property type="evidence" value="ECO:0007669"/>
    <property type="project" value="TreeGrafter"/>
</dbReference>
<evidence type="ECO:0000256" key="13">
    <source>
        <dbReference type="ARBA" id="ARBA00023132"/>
    </source>
</evidence>
<feature type="compositionally biased region" description="Polar residues" evidence="21">
    <location>
        <begin position="337"/>
        <end position="363"/>
    </location>
</feature>
<dbReference type="GO" id="GO:0008270">
    <property type="term" value="F:zinc ion binding"/>
    <property type="evidence" value="ECO:0007669"/>
    <property type="project" value="UniProtKB-KW"/>
</dbReference>
<feature type="region of interest" description="Disordered" evidence="21">
    <location>
        <begin position="326"/>
        <end position="463"/>
    </location>
</feature>
<dbReference type="GO" id="GO:0051028">
    <property type="term" value="P:mRNA transport"/>
    <property type="evidence" value="ECO:0007669"/>
    <property type="project" value="UniProtKB-KW"/>
</dbReference>
<dbReference type="EMBL" id="JAWDGP010004170">
    <property type="protein sequence ID" value="KAK3767122.1"/>
    <property type="molecule type" value="Genomic_DNA"/>
</dbReference>
<evidence type="ECO:0000313" key="24">
    <source>
        <dbReference type="Proteomes" id="UP001283361"/>
    </source>
</evidence>
<feature type="region of interest" description="Disordered" evidence="21">
    <location>
        <begin position="67"/>
        <end position="91"/>
    </location>
</feature>
<reference evidence="23" key="1">
    <citation type="journal article" date="2023" name="G3 (Bethesda)">
        <title>A reference genome for the long-term kleptoplast-retaining sea slug Elysia crispata morphotype clarki.</title>
        <authorList>
            <person name="Eastman K.E."/>
            <person name="Pendleton A.L."/>
            <person name="Shaikh M.A."/>
            <person name="Suttiyut T."/>
            <person name="Ogas R."/>
            <person name="Tomko P."/>
            <person name="Gavelis G."/>
            <person name="Widhalm J.R."/>
            <person name="Wisecaver J.H."/>
        </authorList>
    </citation>
    <scope>NUCLEOTIDE SEQUENCE</scope>
    <source>
        <strain evidence="23">ECLA1</strain>
    </source>
</reference>
<dbReference type="FunFam" id="4.10.1060.10:FF:000001">
    <property type="entry name" value="Nuclear pore complex protein Nup153"/>
    <property type="match status" value="3"/>
</dbReference>
<proteinExistence type="inferred from homology"/>
<evidence type="ECO:0000256" key="16">
    <source>
        <dbReference type="ARBA" id="ARBA00060842"/>
    </source>
</evidence>
<dbReference type="InterPro" id="IPR013913">
    <property type="entry name" value="Nup153_N"/>
</dbReference>
<keyword evidence="5" id="KW-0479">Metal-binding</keyword>
<evidence type="ECO:0000256" key="14">
    <source>
        <dbReference type="ARBA" id="ARBA00023136"/>
    </source>
</evidence>
<dbReference type="Gene3D" id="4.10.1060.10">
    <property type="entry name" value="Zinc finger, RanBP2-type"/>
    <property type="match status" value="3"/>
</dbReference>
<evidence type="ECO:0000256" key="10">
    <source>
        <dbReference type="ARBA" id="ARBA00022927"/>
    </source>
</evidence>
<dbReference type="Proteomes" id="UP001283361">
    <property type="component" value="Unassembled WGS sequence"/>
</dbReference>
<evidence type="ECO:0000313" key="23">
    <source>
        <dbReference type="EMBL" id="KAK3767122.1"/>
    </source>
</evidence>
<keyword evidence="13" id="KW-0906">Nuclear pore complex</keyword>
<feature type="compositionally biased region" description="Polar residues" evidence="21">
    <location>
        <begin position="428"/>
        <end position="438"/>
    </location>
</feature>
<feature type="region of interest" description="Disordered" evidence="21">
    <location>
        <begin position="513"/>
        <end position="565"/>
    </location>
</feature>
<dbReference type="GO" id="GO:0003677">
    <property type="term" value="F:DNA binding"/>
    <property type="evidence" value="ECO:0007669"/>
    <property type="project" value="UniProtKB-KW"/>
</dbReference>
<keyword evidence="11" id="KW-0811">Translocation</keyword>
<feature type="domain" description="RanBP2-type" evidence="22">
    <location>
        <begin position="728"/>
        <end position="757"/>
    </location>
</feature>
<keyword evidence="6" id="KW-0677">Repeat</keyword>
<feature type="region of interest" description="Disordered" evidence="21">
    <location>
        <begin position="1122"/>
        <end position="1149"/>
    </location>
</feature>
<evidence type="ECO:0000256" key="11">
    <source>
        <dbReference type="ARBA" id="ARBA00023010"/>
    </source>
</evidence>
<gene>
    <name evidence="23" type="ORF">RRG08_017995</name>
</gene>
<evidence type="ECO:0000256" key="18">
    <source>
        <dbReference type="ARBA" id="ARBA00078197"/>
    </source>
</evidence>
<feature type="region of interest" description="Disordered" evidence="21">
    <location>
        <begin position="1"/>
        <end position="26"/>
    </location>
</feature>
<evidence type="ECO:0000256" key="8">
    <source>
        <dbReference type="ARBA" id="ARBA00022816"/>
    </source>
</evidence>
<evidence type="ECO:0000256" key="9">
    <source>
        <dbReference type="ARBA" id="ARBA00022833"/>
    </source>
</evidence>
<dbReference type="GO" id="GO:0005643">
    <property type="term" value="C:nuclear pore"/>
    <property type="evidence" value="ECO:0007669"/>
    <property type="project" value="UniProtKB-SubCell"/>
</dbReference>
<evidence type="ECO:0000256" key="6">
    <source>
        <dbReference type="ARBA" id="ARBA00022737"/>
    </source>
</evidence>
<comment type="similarity">
    <text evidence="16">Belongs to the NUP153 family.</text>
</comment>
<keyword evidence="9" id="KW-0862">Zinc</keyword>
<keyword evidence="12" id="KW-0238">DNA-binding</keyword>
<dbReference type="PROSITE" id="PS50199">
    <property type="entry name" value="ZF_RANBP2_2"/>
    <property type="match status" value="3"/>
</dbReference>
<evidence type="ECO:0000256" key="4">
    <source>
        <dbReference type="ARBA" id="ARBA00022448"/>
    </source>
</evidence>
<sequence length="1340" mass="140343">MASEGIGKIKSKKTHQAKKPYDRSTSFFGKIKDSVKDLLIPSWLVQSSDTISDSAETKGPLQSSSQFALSSVGCNGPATQSPSFKQSTSSDVDHIPHLNEIRSHQSRLPGAVPSGPGRHNIRGKPFLDEEGPAPNVNIAALEKQNISWHAKEKESPIFRVTNAFQQETKKKSVDAAQMRMSDSYLEESVDTTSSAAPSQIMMSTSAIKKHCSKSVQDTSQLWSPEGFRLRKALVPPIKDKPAFNAFLFASSKAKAEGFGDSSFYSGKTCYGGSAGRRRKNLNTSLPYQSSLPLRKQVTANKMNNSLNATTSSTAQRILETLDRMSTPLGDAKKIPQEESTNDSVISFTPSSYRRTSSIGSLRSVTRPLQLPSRGPPTSQHKALSQAELARNRNRLSTIDRRGTEEDNSNFIVSQEPSAVREPIRPSFPTEQLSCQTTASGSSGKLKSKKFSQHVSTRKDEDEDVPVVPNLRTDFTLPITNINPISFSSQTSVASSIPSRVAASALQFTFSTPIEERRPSSSNQSLKNSHQGFKFSSPIKASQPKMNAAGAEEGSKSSLEPDAGASSALPVSNFSIPVPAWKPAAPKPKQGSPDISGTSSSFKSYDKWVGFNNDNSATSDVSSPASFSLTPAVSLKSGSVMDILGGKSSSSGAAAPAAVSPPKVTDDLMAKFKKPAGTWECDTCMLSNKPEAVKCIACEAPKPGASISVTNKVLPTQETEDLMAKFKKPTGTWECEICMLSNKPEANKCIACEAPKPGGASKSGTADSSNNSLSAMFKKPVGTWECDICMVQNGPTASRCVACDSPKPGLEAAGIVFKKSVNSTSSVTFAPGGGFVFNSLPTSTAATSFSGFNLSNSSISTPSNSLPAPTGFVFGQTKLSSTESASIPITTSSSLPEGFKFGTSAMTTSGQISGITVSQASAASVFTNGSQNLNDVATLTSNAAAQYQFSSVQKTTMDSVKSDKVSEVVEVRPEEKLNFNTNGDSPNQNSYKSTVSSFVFKGTDATRAFSPLTKPTQLASQSAMSQPANTFNFAAPKSSAPQLSSAAPEISTSSSLVQFGVTPAVSSVSKSTGLGMGPSLTSDKALVNGGFAFSSSKYGDSANVKTGFPTYAVPERNSFIYTSEGSASSQQGQTNKRATGSEDSGAPSAKKVFNFGQTNKEATINGGFHFGGAAQSSVPSFGVSGGAASAPAPVASSGFNFAQNTKQPASQPSGPASSGGFHFNSDTTANTGFNFGSAATGAKPFEQSAQVVAFKAGNLTGNFNFGSVGQTSSVPFQFAGKQTDNAASAAATFAAPQVSQLNGPSFGSALSGMGAVGSFSLGVGDTNQRKVKKAIRRIPRK</sequence>
<dbReference type="PANTHER" id="PTHR23193">
    <property type="entry name" value="NUCLEAR PORE COMPLEX PROTEIN NUP"/>
    <property type="match status" value="1"/>
</dbReference>
<evidence type="ECO:0000256" key="17">
    <source>
        <dbReference type="ARBA" id="ARBA00068609"/>
    </source>
</evidence>
<dbReference type="SMART" id="SM00547">
    <property type="entry name" value="ZnF_RBZ"/>
    <property type="match status" value="3"/>
</dbReference>
<dbReference type="GO" id="GO:0006405">
    <property type="term" value="P:RNA export from nucleus"/>
    <property type="evidence" value="ECO:0007669"/>
    <property type="project" value="TreeGrafter"/>
</dbReference>
<feature type="compositionally biased region" description="Polar residues" evidence="21">
    <location>
        <begin position="1122"/>
        <end position="1141"/>
    </location>
</feature>
<comment type="subcellular location">
    <subcellularLocation>
        <location evidence="2">Nucleus membrane</location>
    </subcellularLocation>
    <subcellularLocation>
        <location evidence="3">Nucleus</location>
        <location evidence="3">Nuclear pore complex</location>
    </subcellularLocation>
</comment>
<protein>
    <recommendedName>
        <fullName evidence="17">Nuclear pore complex protein Nup153</fullName>
    </recommendedName>
    <alternativeName>
        <fullName evidence="19">153 kDa nucleoporin</fullName>
    </alternativeName>
    <alternativeName>
        <fullName evidence="18">Nucleoporin Nup153</fullName>
    </alternativeName>
</protein>
<comment type="caution">
    <text evidence="23">The sequence shown here is derived from an EMBL/GenBank/DDBJ whole genome shotgun (WGS) entry which is preliminary data.</text>
</comment>
<keyword evidence="7 20" id="KW-0863">Zinc-finger</keyword>
<dbReference type="GO" id="GO:0031965">
    <property type="term" value="C:nuclear membrane"/>
    <property type="evidence" value="ECO:0007669"/>
    <property type="project" value="UniProtKB-SubCell"/>
</dbReference>
<dbReference type="Pfam" id="PF08604">
    <property type="entry name" value="Nup153"/>
    <property type="match status" value="1"/>
</dbReference>
<keyword evidence="4" id="KW-0813">Transport</keyword>
<keyword evidence="15" id="KW-0539">Nucleus</keyword>
<evidence type="ECO:0000256" key="5">
    <source>
        <dbReference type="ARBA" id="ARBA00022723"/>
    </source>
</evidence>
<evidence type="ECO:0000256" key="21">
    <source>
        <dbReference type="SAM" id="MobiDB-lite"/>
    </source>
</evidence>
<evidence type="ECO:0000256" key="12">
    <source>
        <dbReference type="ARBA" id="ARBA00023125"/>
    </source>
</evidence>
<name>A0AAE0ZD10_9GAST</name>
<evidence type="ECO:0000256" key="3">
    <source>
        <dbReference type="ARBA" id="ARBA00004567"/>
    </source>
</evidence>
<feature type="domain" description="RanBP2-type" evidence="22">
    <location>
        <begin position="779"/>
        <end position="808"/>
    </location>
</feature>
<evidence type="ECO:0000256" key="2">
    <source>
        <dbReference type="ARBA" id="ARBA00004126"/>
    </source>
</evidence>
<feature type="region of interest" description="Disordered" evidence="21">
    <location>
        <begin position="1198"/>
        <end position="1222"/>
    </location>
</feature>
<dbReference type="Pfam" id="PF00641">
    <property type="entry name" value="Zn_ribbon_RanBP"/>
    <property type="match status" value="3"/>
</dbReference>
<evidence type="ECO:0000256" key="1">
    <source>
        <dbReference type="ARBA" id="ARBA00001947"/>
    </source>
</evidence>
<feature type="compositionally biased region" description="Polar residues" evidence="21">
    <location>
        <begin position="519"/>
        <end position="530"/>
    </location>
</feature>
<dbReference type="SUPFAM" id="SSF90209">
    <property type="entry name" value="Ran binding protein zinc finger-like"/>
    <property type="match status" value="3"/>
</dbReference>
<dbReference type="PANTHER" id="PTHR23193:SF23">
    <property type="entry name" value="NUCLEAR PORE COMPLEX PROTEIN NUP153"/>
    <property type="match status" value="1"/>
</dbReference>
<evidence type="ECO:0000259" key="22">
    <source>
        <dbReference type="PROSITE" id="PS50199"/>
    </source>
</evidence>
<keyword evidence="24" id="KW-1185">Reference proteome</keyword>
<evidence type="ECO:0000256" key="15">
    <source>
        <dbReference type="ARBA" id="ARBA00023242"/>
    </source>
</evidence>
<comment type="cofactor">
    <cofactor evidence="1">
        <name>Zn(2+)</name>
        <dbReference type="ChEBI" id="CHEBI:29105"/>
    </cofactor>
</comment>
<dbReference type="InterPro" id="IPR001876">
    <property type="entry name" value="Znf_RanBP2"/>
</dbReference>
<keyword evidence="8" id="KW-0509">mRNA transport</keyword>
<feature type="compositionally biased region" description="Polar residues" evidence="21">
    <location>
        <begin position="67"/>
        <end position="90"/>
    </location>
</feature>
<dbReference type="GO" id="GO:0006606">
    <property type="term" value="P:protein import into nucleus"/>
    <property type="evidence" value="ECO:0007669"/>
    <property type="project" value="TreeGrafter"/>
</dbReference>
<evidence type="ECO:0000256" key="19">
    <source>
        <dbReference type="ARBA" id="ARBA00079437"/>
    </source>
</evidence>
<dbReference type="InterPro" id="IPR036443">
    <property type="entry name" value="Znf_RanBP2_sf"/>
</dbReference>
<organism evidence="23 24">
    <name type="scientific">Elysia crispata</name>
    <name type="common">lettuce slug</name>
    <dbReference type="NCBI Taxonomy" id="231223"/>
    <lineage>
        <taxon>Eukaryota</taxon>
        <taxon>Metazoa</taxon>
        <taxon>Spiralia</taxon>
        <taxon>Lophotrochozoa</taxon>
        <taxon>Mollusca</taxon>
        <taxon>Gastropoda</taxon>
        <taxon>Heterobranchia</taxon>
        <taxon>Euthyneura</taxon>
        <taxon>Panpulmonata</taxon>
        <taxon>Sacoglossa</taxon>
        <taxon>Placobranchoidea</taxon>
        <taxon>Plakobranchidae</taxon>
        <taxon>Elysia</taxon>
    </lineage>
</organism>
<dbReference type="GO" id="GO:0017056">
    <property type="term" value="F:structural constituent of nuclear pore"/>
    <property type="evidence" value="ECO:0007669"/>
    <property type="project" value="TreeGrafter"/>
</dbReference>
<feature type="domain" description="RanBP2-type" evidence="22">
    <location>
        <begin position="674"/>
        <end position="703"/>
    </location>
</feature>
<dbReference type="InterPro" id="IPR026054">
    <property type="entry name" value="Nucleoporin"/>
</dbReference>
<accession>A0AAE0ZD10</accession>
<evidence type="ECO:0000256" key="7">
    <source>
        <dbReference type="ARBA" id="ARBA00022771"/>
    </source>
</evidence>
<keyword evidence="10" id="KW-0653">Protein transport</keyword>